<dbReference type="Gene3D" id="3.30.70.2450">
    <property type="match status" value="1"/>
</dbReference>
<protein>
    <submittedName>
        <fullName evidence="3">3-(3-hydroxyphenyl)propionate hydroxylase</fullName>
    </submittedName>
</protein>
<accession>A0A243Q4T8</accession>
<sequence>MSPCSAPVLIVGAGPTGLTAATLLADLGVPSVVFERWDGIYPQPRAVHLDDEVYRIISRLGIGPEFAAISRPALGLRLVTKSLEVIAEFPRDPQPGPHGFPAASMFDQPRLEELLREAAADRSTMITLRSGVEIEGVDQSDAGVTVTGRSRRTGEPIVPVSGSYLLGCDGAGSVTRSAISAGWRDLGFSQRWLVVDIETSADLGQWDGVSQVCDTRRAATYMRIGDTRYRWEFQLLDHESAAGYRTVAGVRPLVQPWLNGVDAPDLTLIRSAEYTFRARLARRWRDRRIFLLGDAAHLTPPFIGQGMGAGIRDAANLSWKLAAVLSCDIPPTTLDSYEEERMPHAGSMIRLATATGAAMTGGGRAGDAIRRALAPVVARTPHLTERLTDSTTAALGPSWYVRAGALGACLPRWARRHTAASSAGMLMPNAITTEHGRRLDDRRSGFQLVSVDAPTPEQSFEIERRGGSILVVSADHPLRRWLLDHHARAAIVRPDATVMAAGRSIAAIYTLLPTFATRRDAR</sequence>
<dbReference type="AlphaFoldDB" id="A0A243Q4T8"/>
<dbReference type="PRINTS" id="PR00420">
    <property type="entry name" value="RNGMNOXGNASE"/>
</dbReference>
<dbReference type="Pfam" id="PF01494">
    <property type="entry name" value="FAD_binding_3"/>
    <property type="match status" value="1"/>
</dbReference>
<dbReference type="OrthoDB" id="8670884at2"/>
<dbReference type="GO" id="GO:0071949">
    <property type="term" value="F:FAD binding"/>
    <property type="evidence" value="ECO:0007669"/>
    <property type="project" value="InterPro"/>
</dbReference>
<evidence type="ECO:0000313" key="4">
    <source>
        <dbReference type="Proteomes" id="UP000194632"/>
    </source>
</evidence>
<evidence type="ECO:0000256" key="1">
    <source>
        <dbReference type="ARBA" id="ARBA00023002"/>
    </source>
</evidence>
<evidence type="ECO:0000259" key="2">
    <source>
        <dbReference type="Pfam" id="PF01494"/>
    </source>
</evidence>
<dbReference type="NCBIfam" id="NF004829">
    <property type="entry name" value="PRK06183.1-3"/>
    <property type="match status" value="1"/>
</dbReference>
<dbReference type="GO" id="GO:0008688">
    <property type="term" value="F:3-(3-hydroxyphenyl)propionate hydroxylase activity"/>
    <property type="evidence" value="ECO:0007669"/>
    <property type="project" value="TreeGrafter"/>
</dbReference>
<gene>
    <name evidence="3" type="ORF">CA982_21980</name>
</gene>
<dbReference type="EMBL" id="NGFO01000033">
    <property type="protein sequence ID" value="OUC76431.1"/>
    <property type="molecule type" value="Genomic_DNA"/>
</dbReference>
<dbReference type="InterPro" id="IPR002938">
    <property type="entry name" value="FAD-bd"/>
</dbReference>
<dbReference type="RefSeq" id="WP_086537309.1">
    <property type="nucleotide sequence ID" value="NZ_NGFO01000033.1"/>
</dbReference>
<name>A0A243Q4T8_9ACTN</name>
<dbReference type="PANTHER" id="PTHR43476">
    <property type="entry name" value="3-(3-HYDROXY-PHENYL)PROPIONATE/3-HYDROXYCINNAMIC ACID HYDROXYLASE"/>
    <property type="match status" value="1"/>
</dbReference>
<dbReference type="Proteomes" id="UP000194632">
    <property type="component" value="Unassembled WGS sequence"/>
</dbReference>
<comment type="caution">
    <text evidence="3">The sequence shown here is derived from an EMBL/GenBank/DDBJ whole genome shotgun (WGS) entry which is preliminary data.</text>
</comment>
<organism evidence="3 4">
    <name type="scientific">Gordonia lacunae</name>
    <dbReference type="NCBI Taxonomy" id="417102"/>
    <lineage>
        <taxon>Bacteria</taxon>
        <taxon>Bacillati</taxon>
        <taxon>Actinomycetota</taxon>
        <taxon>Actinomycetes</taxon>
        <taxon>Mycobacteriales</taxon>
        <taxon>Gordoniaceae</taxon>
        <taxon>Gordonia</taxon>
    </lineage>
</organism>
<proteinExistence type="predicted"/>
<dbReference type="GO" id="GO:0019622">
    <property type="term" value="P:3-(3-hydroxy)phenylpropionate catabolic process"/>
    <property type="evidence" value="ECO:0007669"/>
    <property type="project" value="TreeGrafter"/>
</dbReference>
<dbReference type="InterPro" id="IPR050631">
    <property type="entry name" value="PheA/TfdB_FAD_monoxygenase"/>
</dbReference>
<keyword evidence="1" id="KW-0560">Oxidoreductase</keyword>
<dbReference type="Gene3D" id="3.50.50.60">
    <property type="entry name" value="FAD/NAD(P)-binding domain"/>
    <property type="match status" value="1"/>
</dbReference>
<dbReference type="STRING" id="417102.CA982_21980"/>
<feature type="domain" description="FAD-binding" evidence="2">
    <location>
        <begin position="6"/>
        <end position="350"/>
    </location>
</feature>
<dbReference type="PANTHER" id="PTHR43476:SF3">
    <property type="entry name" value="FAD-BINDING MONOOXYGENASE"/>
    <property type="match status" value="1"/>
</dbReference>
<dbReference type="InterPro" id="IPR036188">
    <property type="entry name" value="FAD/NAD-bd_sf"/>
</dbReference>
<reference evidence="3 4" key="1">
    <citation type="submission" date="2017-05" db="EMBL/GenBank/DDBJ databases">
        <title>Biotechnological potential of actinobacteria isolated from South African environments.</title>
        <authorList>
            <person name="Le Roes-Hill M."/>
            <person name="Prins A."/>
            <person name="Durrell K.A."/>
        </authorList>
    </citation>
    <scope>NUCLEOTIDE SEQUENCE [LARGE SCALE GENOMIC DNA]</scope>
    <source>
        <strain evidence="3">BS2</strain>
    </source>
</reference>
<dbReference type="SUPFAM" id="SSF51905">
    <property type="entry name" value="FAD/NAD(P)-binding domain"/>
    <property type="match status" value="1"/>
</dbReference>
<evidence type="ECO:0000313" key="3">
    <source>
        <dbReference type="EMBL" id="OUC76431.1"/>
    </source>
</evidence>
<keyword evidence="4" id="KW-1185">Reference proteome</keyword>